<evidence type="ECO:0000313" key="1">
    <source>
        <dbReference type="EMBL" id="CAG8622310.1"/>
    </source>
</evidence>
<dbReference type="EMBL" id="CAJVPK010003022">
    <property type="protein sequence ID" value="CAG8622310.1"/>
    <property type="molecule type" value="Genomic_DNA"/>
</dbReference>
<reference evidence="1" key="1">
    <citation type="submission" date="2021-06" db="EMBL/GenBank/DDBJ databases">
        <authorList>
            <person name="Kallberg Y."/>
            <person name="Tangrot J."/>
            <person name="Rosling A."/>
        </authorList>
    </citation>
    <scope>NUCLEOTIDE SEQUENCE</scope>
    <source>
        <strain evidence="1">AZ414A</strain>
    </source>
</reference>
<name>A0A9N9D201_9GLOM</name>
<comment type="caution">
    <text evidence="1">The sequence shown here is derived from an EMBL/GenBank/DDBJ whole genome shotgun (WGS) entry which is preliminary data.</text>
</comment>
<dbReference type="AlphaFoldDB" id="A0A9N9D201"/>
<accession>A0A9N9D201</accession>
<dbReference type="SUPFAM" id="SSF81901">
    <property type="entry name" value="HCP-like"/>
    <property type="match status" value="1"/>
</dbReference>
<keyword evidence="2" id="KW-1185">Reference proteome</keyword>
<dbReference type="Gene3D" id="1.25.40.10">
    <property type="entry name" value="Tetratricopeptide repeat domain"/>
    <property type="match status" value="1"/>
</dbReference>
<feature type="non-terminal residue" evidence="1">
    <location>
        <position position="1"/>
    </location>
</feature>
<proteinExistence type="predicted"/>
<dbReference type="Proteomes" id="UP000789706">
    <property type="component" value="Unassembled WGS sequence"/>
</dbReference>
<dbReference type="SMART" id="SM00671">
    <property type="entry name" value="SEL1"/>
    <property type="match status" value="1"/>
</dbReference>
<gene>
    <name evidence="1" type="ORF">DEBURN_LOCUS10419</name>
</gene>
<dbReference type="Pfam" id="PF08238">
    <property type="entry name" value="Sel1"/>
    <property type="match status" value="1"/>
</dbReference>
<dbReference type="InterPro" id="IPR006597">
    <property type="entry name" value="Sel1-like"/>
</dbReference>
<sequence>TKQKHVDAQFNLALCYFYSNGIEENQTKAFEFFEKAVESGDKVVQLIVFRYLISNGRDVTDHEIQQCIIVAMLLETCNEER</sequence>
<evidence type="ECO:0000313" key="2">
    <source>
        <dbReference type="Proteomes" id="UP000789706"/>
    </source>
</evidence>
<dbReference type="OrthoDB" id="2425131at2759"/>
<organism evidence="1 2">
    <name type="scientific">Diversispora eburnea</name>
    <dbReference type="NCBI Taxonomy" id="1213867"/>
    <lineage>
        <taxon>Eukaryota</taxon>
        <taxon>Fungi</taxon>
        <taxon>Fungi incertae sedis</taxon>
        <taxon>Mucoromycota</taxon>
        <taxon>Glomeromycotina</taxon>
        <taxon>Glomeromycetes</taxon>
        <taxon>Diversisporales</taxon>
        <taxon>Diversisporaceae</taxon>
        <taxon>Diversispora</taxon>
    </lineage>
</organism>
<dbReference type="InterPro" id="IPR011990">
    <property type="entry name" value="TPR-like_helical_dom_sf"/>
</dbReference>
<protein>
    <submittedName>
        <fullName evidence="1">9669_t:CDS:1</fullName>
    </submittedName>
</protein>